<dbReference type="PANTHER" id="PTHR36838:SF3">
    <property type="entry name" value="TRANSPORTER AUXIN EFFLUX CARRIER EC FAMILY"/>
    <property type="match status" value="1"/>
</dbReference>
<evidence type="ECO:0000256" key="7">
    <source>
        <dbReference type="SAM" id="Phobius"/>
    </source>
</evidence>
<dbReference type="AlphaFoldDB" id="A0A412PD03"/>
<comment type="caution">
    <text evidence="8">The sequence shown here is derived from an EMBL/GenBank/DDBJ whole genome shotgun (WGS) entry which is preliminary data.</text>
</comment>
<feature type="transmembrane region" description="Helical" evidence="7">
    <location>
        <begin position="294"/>
        <end position="316"/>
    </location>
</feature>
<keyword evidence="5 7" id="KW-1133">Transmembrane helix</keyword>
<protein>
    <submittedName>
        <fullName evidence="8">AEC family transporter</fullName>
    </submittedName>
</protein>
<sequence length="356" mass="38730">MNFFDIFVKTLSNEKISSAIVSSIAIILLGYVMRRKKVFDDHTAKVLTQVVLSVSVAALAFKSFMAPIKPETFTQGLNVLIWGIVIYILLIFLTIPLYAKFEGDEQDALRVLSIFGSTTFFGIPIVSAIYGAEGALYASIFNIGYRIFLYSYGYIKMSGLKMTSKNINSMFLNPIVIATFLGLFLWLAQAYLPQVTVAVKDAASGEMVNKSVSFMRLDLTSPQITQILTYLAGLASPLAWLAIGSTLGSVSFKDAMTDKKAVYYTFIKLLIIPAFNIVVLAILTVTHILPVNLVSLGTTVIMMATPPATVAASYAIRFDKGALVASNTSLIATLAAVIMAPIWIVIVELIGHLGIF</sequence>
<gene>
    <name evidence="8" type="ORF">DWX20_07070</name>
</gene>
<dbReference type="GO" id="GO:0055085">
    <property type="term" value="P:transmembrane transport"/>
    <property type="evidence" value="ECO:0007669"/>
    <property type="project" value="InterPro"/>
</dbReference>
<evidence type="ECO:0000256" key="5">
    <source>
        <dbReference type="ARBA" id="ARBA00022989"/>
    </source>
</evidence>
<feature type="transmembrane region" description="Helical" evidence="7">
    <location>
        <begin position="80"/>
        <end position="99"/>
    </location>
</feature>
<keyword evidence="4 7" id="KW-0812">Transmembrane</keyword>
<feature type="transmembrane region" description="Helical" evidence="7">
    <location>
        <begin position="328"/>
        <end position="355"/>
    </location>
</feature>
<dbReference type="PANTHER" id="PTHR36838">
    <property type="entry name" value="AUXIN EFFLUX CARRIER FAMILY PROTEIN"/>
    <property type="match status" value="1"/>
</dbReference>
<feature type="transmembrane region" description="Helical" evidence="7">
    <location>
        <begin position="227"/>
        <end position="250"/>
    </location>
</feature>
<accession>A0A412PD03</accession>
<evidence type="ECO:0000313" key="8">
    <source>
        <dbReference type="EMBL" id="RGT54923.1"/>
    </source>
</evidence>
<evidence type="ECO:0000313" key="9">
    <source>
        <dbReference type="Proteomes" id="UP000284731"/>
    </source>
</evidence>
<dbReference type="Proteomes" id="UP000284731">
    <property type="component" value="Unassembled WGS sequence"/>
</dbReference>
<comment type="subcellular location">
    <subcellularLocation>
        <location evidence="1">Membrane</location>
        <topology evidence="1">Multi-pass membrane protein</topology>
    </subcellularLocation>
</comment>
<dbReference type="EMBL" id="QRWX01000003">
    <property type="protein sequence ID" value="RGT54923.1"/>
    <property type="molecule type" value="Genomic_DNA"/>
</dbReference>
<dbReference type="RefSeq" id="WP_118764985.1">
    <property type="nucleotide sequence ID" value="NZ_CABJCF010000003.1"/>
</dbReference>
<dbReference type="GO" id="GO:0016020">
    <property type="term" value="C:membrane"/>
    <property type="evidence" value="ECO:0007669"/>
    <property type="project" value="UniProtKB-SubCell"/>
</dbReference>
<feature type="transmembrane region" description="Helical" evidence="7">
    <location>
        <begin position="262"/>
        <end position="288"/>
    </location>
</feature>
<dbReference type="InterPro" id="IPR004776">
    <property type="entry name" value="Mem_transp_PIN-like"/>
</dbReference>
<feature type="transmembrane region" description="Helical" evidence="7">
    <location>
        <begin position="167"/>
        <end position="188"/>
    </location>
</feature>
<feature type="transmembrane region" description="Helical" evidence="7">
    <location>
        <begin position="136"/>
        <end position="155"/>
    </location>
</feature>
<dbReference type="Pfam" id="PF03547">
    <property type="entry name" value="Mem_trans"/>
    <property type="match status" value="1"/>
</dbReference>
<keyword evidence="6 7" id="KW-0472">Membrane</keyword>
<feature type="transmembrane region" description="Helical" evidence="7">
    <location>
        <begin position="16"/>
        <end position="34"/>
    </location>
</feature>
<feature type="transmembrane region" description="Helical" evidence="7">
    <location>
        <begin position="111"/>
        <end position="130"/>
    </location>
</feature>
<evidence type="ECO:0000256" key="4">
    <source>
        <dbReference type="ARBA" id="ARBA00022692"/>
    </source>
</evidence>
<keyword evidence="3" id="KW-1003">Cell membrane</keyword>
<feature type="transmembrane region" description="Helical" evidence="7">
    <location>
        <begin position="46"/>
        <end position="68"/>
    </location>
</feature>
<reference evidence="8 9" key="1">
    <citation type="submission" date="2018-08" db="EMBL/GenBank/DDBJ databases">
        <title>A genome reference for cultivated species of the human gut microbiota.</title>
        <authorList>
            <person name="Zou Y."/>
            <person name="Xue W."/>
            <person name="Luo G."/>
        </authorList>
    </citation>
    <scope>NUCLEOTIDE SEQUENCE [LARGE SCALE GENOMIC DNA]</scope>
    <source>
        <strain evidence="8 9">AF18-46</strain>
    </source>
</reference>
<evidence type="ECO:0000256" key="6">
    <source>
        <dbReference type="ARBA" id="ARBA00023136"/>
    </source>
</evidence>
<keyword evidence="2" id="KW-0813">Transport</keyword>
<evidence type="ECO:0000256" key="3">
    <source>
        <dbReference type="ARBA" id="ARBA00022475"/>
    </source>
</evidence>
<evidence type="ECO:0000256" key="1">
    <source>
        <dbReference type="ARBA" id="ARBA00004141"/>
    </source>
</evidence>
<organism evidence="8 9">
    <name type="scientific">Solobacterium moorei</name>
    <dbReference type="NCBI Taxonomy" id="102148"/>
    <lineage>
        <taxon>Bacteria</taxon>
        <taxon>Bacillati</taxon>
        <taxon>Bacillota</taxon>
        <taxon>Erysipelotrichia</taxon>
        <taxon>Erysipelotrichales</taxon>
        <taxon>Erysipelotrichaceae</taxon>
        <taxon>Solobacterium</taxon>
    </lineage>
</organism>
<proteinExistence type="predicted"/>
<name>A0A412PD03_9FIRM</name>
<evidence type="ECO:0000256" key="2">
    <source>
        <dbReference type="ARBA" id="ARBA00022448"/>
    </source>
</evidence>